<keyword evidence="2" id="KW-1185">Reference proteome</keyword>
<proteinExistence type="predicted"/>
<evidence type="ECO:0000313" key="1">
    <source>
        <dbReference type="EMBL" id="TWI85073.1"/>
    </source>
</evidence>
<dbReference type="RefSeq" id="WP_144883660.1">
    <property type="nucleotide sequence ID" value="NZ_VLLE01000002.1"/>
</dbReference>
<accession>A0A562SV64</accession>
<comment type="caution">
    <text evidence="1">The sequence shown here is derived from an EMBL/GenBank/DDBJ whole genome shotgun (WGS) entry which is preliminary data.</text>
</comment>
<organism evidence="1 2">
    <name type="scientific">Lacibacter cauensis</name>
    <dbReference type="NCBI Taxonomy" id="510947"/>
    <lineage>
        <taxon>Bacteria</taxon>
        <taxon>Pseudomonadati</taxon>
        <taxon>Bacteroidota</taxon>
        <taxon>Chitinophagia</taxon>
        <taxon>Chitinophagales</taxon>
        <taxon>Chitinophagaceae</taxon>
        <taxon>Lacibacter</taxon>
    </lineage>
</organism>
<dbReference type="OrthoDB" id="982717at2"/>
<evidence type="ECO:0008006" key="3">
    <source>
        <dbReference type="Google" id="ProtNLM"/>
    </source>
</evidence>
<dbReference type="Proteomes" id="UP000316167">
    <property type="component" value="Unassembled WGS sequence"/>
</dbReference>
<protein>
    <recommendedName>
        <fullName evidence="3">DUF4926 domain-containing protein</fullName>
    </recommendedName>
</protein>
<sequence>MKYKIKQYDTFTLGKDVNLAIVKGMAGVVLEIWSDDSYEVEFVKPDGTNYELNGQFIFTIDR</sequence>
<dbReference type="EMBL" id="VLLE01000002">
    <property type="protein sequence ID" value="TWI85073.1"/>
    <property type="molecule type" value="Genomic_DNA"/>
</dbReference>
<reference evidence="1 2" key="1">
    <citation type="journal article" date="2015" name="Stand. Genomic Sci.">
        <title>Genomic Encyclopedia of Bacterial and Archaeal Type Strains, Phase III: the genomes of soil and plant-associated and newly described type strains.</title>
        <authorList>
            <person name="Whitman W.B."/>
            <person name="Woyke T."/>
            <person name="Klenk H.P."/>
            <person name="Zhou Y."/>
            <person name="Lilburn T.G."/>
            <person name="Beck B.J."/>
            <person name="De Vos P."/>
            <person name="Vandamme P."/>
            <person name="Eisen J.A."/>
            <person name="Garrity G."/>
            <person name="Hugenholtz P."/>
            <person name="Kyrpides N.C."/>
        </authorList>
    </citation>
    <scope>NUCLEOTIDE SEQUENCE [LARGE SCALE GENOMIC DNA]</scope>
    <source>
        <strain evidence="1 2">CGMCC 1.7271</strain>
    </source>
</reference>
<evidence type="ECO:0000313" key="2">
    <source>
        <dbReference type="Proteomes" id="UP000316167"/>
    </source>
</evidence>
<gene>
    <name evidence="1" type="ORF">IQ13_0228</name>
</gene>
<dbReference type="AlphaFoldDB" id="A0A562SV64"/>
<name>A0A562SV64_9BACT</name>